<protein>
    <recommendedName>
        <fullName evidence="4">beta-glucosidase</fullName>
        <ecNumber evidence="4">3.2.1.21</ecNumber>
    </recommendedName>
</protein>
<evidence type="ECO:0000313" key="13">
    <source>
        <dbReference type="EMBL" id="KAL1884396.1"/>
    </source>
</evidence>
<dbReference type="Pfam" id="PF01915">
    <property type="entry name" value="Glyco_hydro_3_C"/>
    <property type="match status" value="1"/>
</dbReference>
<keyword evidence="8" id="KW-0119">Carbohydrate metabolism</keyword>
<gene>
    <name evidence="13" type="ORF">Plec18167_001984</name>
</gene>
<evidence type="ECO:0000256" key="5">
    <source>
        <dbReference type="ARBA" id="ARBA00022801"/>
    </source>
</evidence>
<dbReference type="SMART" id="SM01217">
    <property type="entry name" value="Fn3_like"/>
    <property type="match status" value="1"/>
</dbReference>
<dbReference type="PANTHER" id="PTHR42715">
    <property type="entry name" value="BETA-GLUCOSIDASE"/>
    <property type="match status" value="1"/>
</dbReference>
<keyword evidence="10" id="KW-0624">Polysaccharide degradation</keyword>
<dbReference type="SUPFAM" id="SSF52279">
    <property type="entry name" value="Beta-D-glucan exohydrolase, C-terminal domain"/>
    <property type="match status" value="1"/>
</dbReference>
<dbReference type="PANTHER" id="PTHR42715:SF14">
    <property type="entry name" value="BETA-GLUCOSIDASE D-RELATED"/>
    <property type="match status" value="1"/>
</dbReference>
<proteinExistence type="inferred from homology"/>
<evidence type="ECO:0000256" key="3">
    <source>
        <dbReference type="ARBA" id="ARBA00005336"/>
    </source>
</evidence>
<dbReference type="Gene3D" id="2.60.40.10">
    <property type="entry name" value="Immunoglobulins"/>
    <property type="match status" value="1"/>
</dbReference>
<dbReference type="PRINTS" id="PR00133">
    <property type="entry name" value="GLHYDRLASE3"/>
</dbReference>
<feature type="chain" id="PRO_5047443898" description="beta-glucosidase" evidence="11">
    <location>
        <begin position="18"/>
        <end position="755"/>
    </location>
</feature>
<keyword evidence="9" id="KW-0326">Glycosidase</keyword>
<keyword evidence="7" id="KW-0325">Glycoprotein</keyword>
<accession>A0ABR3Y8X6</accession>
<keyword evidence="5" id="KW-0378">Hydrolase</keyword>
<evidence type="ECO:0000256" key="2">
    <source>
        <dbReference type="ARBA" id="ARBA00004987"/>
    </source>
</evidence>
<keyword evidence="11" id="KW-0732">Signal</keyword>
<dbReference type="InterPro" id="IPR013783">
    <property type="entry name" value="Ig-like_fold"/>
</dbReference>
<dbReference type="SUPFAM" id="SSF51445">
    <property type="entry name" value="(Trans)glycosidases"/>
    <property type="match status" value="1"/>
</dbReference>
<evidence type="ECO:0000256" key="4">
    <source>
        <dbReference type="ARBA" id="ARBA00012744"/>
    </source>
</evidence>
<dbReference type="InterPro" id="IPR002772">
    <property type="entry name" value="Glyco_hydro_3_C"/>
</dbReference>
<dbReference type="InterPro" id="IPR017853">
    <property type="entry name" value="GH"/>
</dbReference>
<dbReference type="InterPro" id="IPR050288">
    <property type="entry name" value="Cellulose_deg_GH3"/>
</dbReference>
<dbReference type="Proteomes" id="UP001583193">
    <property type="component" value="Unassembled WGS sequence"/>
</dbReference>
<comment type="pathway">
    <text evidence="2">Glycan metabolism; cellulose degradation.</text>
</comment>
<dbReference type="InterPro" id="IPR036881">
    <property type="entry name" value="Glyco_hydro_3_C_sf"/>
</dbReference>
<evidence type="ECO:0000259" key="12">
    <source>
        <dbReference type="SMART" id="SM01217"/>
    </source>
</evidence>
<keyword evidence="6" id="KW-0136">Cellulose degradation</keyword>
<evidence type="ECO:0000256" key="9">
    <source>
        <dbReference type="ARBA" id="ARBA00023295"/>
    </source>
</evidence>
<evidence type="ECO:0000256" key="6">
    <source>
        <dbReference type="ARBA" id="ARBA00023001"/>
    </source>
</evidence>
<name>A0ABR3Y8X6_9EURO</name>
<dbReference type="Pfam" id="PF00933">
    <property type="entry name" value="Glyco_hydro_3"/>
    <property type="match status" value="1"/>
</dbReference>
<dbReference type="Gene3D" id="3.20.20.300">
    <property type="entry name" value="Glycoside hydrolase, family 3, N-terminal domain"/>
    <property type="match status" value="1"/>
</dbReference>
<dbReference type="EMBL" id="JAVDPF010000004">
    <property type="protein sequence ID" value="KAL1884396.1"/>
    <property type="molecule type" value="Genomic_DNA"/>
</dbReference>
<evidence type="ECO:0000256" key="8">
    <source>
        <dbReference type="ARBA" id="ARBA00023277"/>
    </source>
</evidence>
<evidence type="ECO:0000313" key="14">
    <source>
        <dbReference type="Proteomes" id="UP001583193"/>
    </source>
</evidence>
<keyword evidence="14" id="KW-1185">Reference proteome</keyword>
<sequence>MRWHALATLTLLQWATATPSSPSEGLLKKDGVSLGSWQEAYAKASSFVSKLNNSQKLSLITGNNVNNTGGTFEALTFEDGSQGVEYYYYVSAFSQASALAMTWDKDAFYAQAKAVATEHYLKGVHIVNGPTSQPLGRTVWSGRLGETFSPDPYLNGIAFGVSVKAYTDTGVVAGGKHFLLNEQETNRLSASTGGSGGSTSSAAPYSSNADDKALHELYLWPFYDAVKNGMGAVMCAMNEVNNTLSCENSELLLKRLKTELGYPGMVYPDVDAQSTAKGSAINGLDYGSSRIWSDSAVNELLSNGTLTQARLNDMAIRNLMGYYYVHLDNGTHPSVADRDAFVDVRANHSRLIRANGGKSVILLKNTDNALPLKRPHTMSVFGSHARAAIAGPNVEFTVQGSGPTYNGHLATGTGSGEGSMSYLIDPHAALTRKASEDGTMIRWILNDTYSSSATGLPSGIGDAGTFISASYSAYAEYSDVCLVFLNALAGEGADRTELYNDDQDTMVSTVASSCNNTVVIINTVGARLVDQWIENENVTAVLYSSLLGQESGNSIVDILYGDTNPSGRLTYTLAKNESDYPVGICETKQCNFTEGVYIDYRYFDAYNITPRYPFGHGLSYTTFSYSSLSVSSSTLSFLSTYPTGSLSVGGYTDLWDTVTTISATITNTGSVSGAEVAQLYLTYPSSAKQPIKQLRGFERIDLSPGEQKTVSFSLRRRDISYWDVAAQKWAVARGTYIVRVGTSSRDLKLVGSFVV</sequence>
<dbReference type="Gene3D" id="3.40.50.1700">
    <property type="entry name" value="Glycoside hydrolase family 3 C-terminal domain"/>
    <property type="match status" value="1"/>
</dbReference>
<comment type="similarity">
    <text evidence="3">Belongs to the glycosyl hydrolase 3 family.</text>
</comment>
<dbReference type="EC" id="3.2.1.21" evidence="4"/>
<evidence type="ECO:0000256" key="11">
    <source>
        <dbReference type="SAM" id="SignalP"/>
    </source>
</evidence>
<dbReference type="InterPro" id="IPR026891">
    <property type="entry name" value="Fn3-like"/>
</dbReference>
<comment type="caution">
    <text evidence="13">The sequence shown here is derived from an EMBL/GenBank/DDBJ whole genome shotgun (WGS) entry which is preliminary data.</text>
</comment>
<comment type="catalytic activity">
    <reaction evidence="1">
        <text>Hydrolysis of terminal, non-reducing beta-D-glucosyl residues with release of beta-D-glucose.</text>
        <dbReference type="EC" id="3.2.1.21"/>
    </reaction>
</comment>
<organism evidence="13 14">
    <name type="scientific">Paecilomyces lecythidis</name>
    <dbReference type="NCBI Taxonomy" id="3004212"/>
    <lineage>
        <taxon>Eukaryota</taxon>
        <taxon>Fungi</taxon>
        <taxon>Dikarya</taxon>
        <taxon>Ascomycota</taxon>
        <taxon>Pezizomycotina</taxon>
        <taxon>Eurotiomycetes</taxon>
        <taxon>Eurotiomycetidae</taxon>
        <taxon>Eurotiales</taxon>
        <taxon>Thermoascaceae</taxon>
        <taxon>Paecilomyces</taxon>
    </lineage>
</organism>
<reference evidence="13 14" key="1">
    <citation type="journal article" date="2024" name="IMA Fungus">
        <title>IMA Genome - F19 : A genome assembly and annotation guide to empower mycologists, including annotated draft genome sequences of Ceratocystis pirilliformis, Diaporthe australafricana, Fusarium ophioides, Paecilomyces lecythidis, and Sporothrix stenoceras.</title>
        <authorList>
            <person name="Aylward J."/>
            <person name="Wilson A.M."/>
            <person name="Visagie C.M."/>
            <person name="Spraker J."/>
            <person name="Barnes I."/>
            <person name="Buitendag C."/>
            <person name="Ceriani C."/>
            <person name="Del Mar Angel L."/>
            <person name="du Plessis D."/>
            <person name="Fuchs T."/>
            <person name="Gasser K."/>
            <person name="Kramer D."/>
            <person name="Li W."/>
            <person name="Munsamy K."/>
            <person name="Piso A."/>
            <person name="Price J.L."/>
            <person name="Sonnekus B."/>
            <person name="Thomas C."/>
            <person name="van der Nest A."/>
            <person name="van Dijk A."/>
            <person name="van Heerden A."/>
            <person name="van Vuuren N."/>
            <person name="Yilmaz N."/>
            <person name="Duong T.A."/>
            <person name="van der Merwe N.A."/>
            <person name="Wingfield M.J."/>
            <person name="Wingfield B.D."/>
        </authorList>
    </citation>
    <scope>NUCLEOTIDE SEQUENCE [LARGE SCALE GENOMIC DNA]</scope>
    <source>
        <strain evidence="13 14">CMW 18167</strain>
    </source>
</reference>
<evidence type="ECO:0000256" key="1">
    <source>
        <dbReference type="ARBA" id="ARBA00000448"/>
    </source>
</evidence>
<dbReference type="Pfam" id="PF14310">
    <property type="entry name" value="Fn3-like"/>
    <property type="match status" value="1"/>
</dbReference>
<evidence type="ECO:0000256" key="7">
    <source>
        <dbReference type="ARBA" id="ARBA00023180"/>
    </source>
</evidence>
<feature type="signal peptide" evidence="11">
    <location>
        <begin position="1"/>
        <end position="17"/>
    </location>
</feature>
<evidence type="ECO:0000256" key="10">
    <source>
        <dbReference type="ARBA" id="ARBA00023326"/>
    </source>
</evidence>
<feature type="domain" description="Fibronectin type III-like" evidence="12">
    <location>
        <begin position="675"/>
        <end position="744"/>
    </location>
</feature>
<dbReference type="InterPro" id="IPR036962">
    <property type="entry name" value="Glyco_hydro_3_N_sf"/>
</dbReference>
<dbReference type="InterPro" id="IPR001764">
    <property type="entry name" value="Glyco_hydro_3_N"/>
</dbReference>